<dbReference type="EMBL" id="RHQL01000021">
    <property type="protein sequence ID" value="RRV04717.1"/>
    <property type="molecule type" value="Genomic_DNA"/>
</dbReference>
<protein>
    <submittedName>
        <fullName evidence="1">Uncharacterized protein</fullName>
    </submittedName>
</protein>
<name>A0A3R9AKE4_9GAMM</name>
<reference evidence="1 2" key="1">
    <citation type="submission" date="2018-10" db="EMBL/GenBank/DDBJ databases">
        <title>Transmission dynamics of multidrug resistant bacteria on intensive care unit surfaces.</title>
        <authorList>
            <person name="D'Souza A.W."/>
            <person name="Potter R.F."/>
            <person name="Wallace M."/>
            <person name="Shupe A."/>
            <person name="Patel S."/>
            <person name="Sun S."/>
            <person name="Gul D."/>
            <person name="Kwon J.H."/>
            <person name="Andleeb S."/>
            <person name="Burnham C.-A.D."/>
            <person name="Dantas G."/>
        </authorList>
    </citation>
    <scope>NUCLEOTIDE SEQUENCE [LARGE SCALE GENOMIC DNA]</scope>
    <source>
        <strain evidence="1 2">PX_177</strain>
    </source>
</reference>
<organism evidence="1 2">
    <name type="scientific">Stutzerimonas xanthomarina</name>
    <dbReference type="NCBI Taxonomy" id="271420"/>
    <lineage>
        <taxon>Bacteria</taxon>
        <taxon>Pseudomonadati</taxon>
        <taxon>Pseudomonadota</taxon>
        <taxon>Gammaproteobacteria</taxon>
        <taxon>Pseudomonadales</taxon>
        <taxon>Pseudomonadaceae</taxon>
        <taxon>Stutzerimonas</taxon>
    </lineage>
</organism>
<dbReference type="Proteomes" id="UP000276506">
    <property type="component" value="Unassembled WGS sequence"/>
</dbReference>
<gene>
    <name evidence="1" type="ORF">EGJ28_21930</name>
</gene>
<evidence type="ECO:0000313" key="2">
    <source>
        <dbReference type="Proteomes" id="UP000276506"/>
    </source>
</evidence>
<evidence type="ECO:0000313" key="1">
    <source>
        <dbReference type="EMBL" id="RRV04717.1"/>
    </source>
</evidence>
<sequence length="147" mass="16325">MATLFLSAMSVSGCAQLDREEVRARLSGADQSIGFGDYGSAESLLSEYVYRDEMGALKLHPGLRGEARSGAVDTVVRLLWETGRDETLGQFAKEYLSGREQRITMCRIAERQARFDEAYSCWNGIGEVDRAERVLRTDAAVRILAQP</sequence>
<dbReference type="AlphaFoldDB" id="A0A3R9AKE4"/>
<proteinExistence type="predicted"/>
<comment type="caution">
    <text evidence="1">The sequence shown here is derived from an EMBL/GenBank/DDBJ whole genome shotgun (WGS) entry which is preliminary data.</text>
</comment>
<accession>A0A3R9AKE4</accession>